<dbReference type="Ensembl" id="ENSSMRT00000032182.1">
    <property type="protein sequence ID" value="ENSSMRP00000027554.1"/>
    <property type="gene ID" value="ENSSMRG00000021249.1"/>
</dbReference>
<dbReference type="GO" id="GO:0015031">
    <property type="term" value="P:protein transport"/>
    <property type="evidence" value="ECO:0007669"/>
    <property type="project" value="UniProtKB-UniRule"/>
</dbReference>
<accession>A0A8D0E6R7</accession>
<proteinExistence type="inferred from homology"/>
<evidence type="ECO:0000313" key="4">
    <source>
        <dbReference type="Ensembl" id="ENSSMRP00000027554.1"/>
    </source>
</evidence>
<dbReference type="GO" id="GO:0005829">
    <property type="term" value="C:cytosol"/>
    <property type="evidence" value="ECO:0007669"/>
    <property type="project" value="UniProtKB-SubCell"/>
</dbReference>
<keyword evidence="3" id="KW-0560">Oxidoreductase</keyword>
<sequence length="137" mass="15072">HEDSSSNQGPGYATPLDAMKAPREKLMYALCILTGTEAQHPDYLSTVDVDPKSPTYCQVIHRLPMLYLNDELHHAGWSACSSSFGDTSKRRNRLVLPALGSTRIYIVDTETDPLAPRLFKVGLPTRRTTQLGSGVEG</sequence>
<dbReference type="PANTHER" id="PTHR23300">
    <property type="entry name" value="METHANETHIOL OXIDASE"/>
    <property type="match status" value="1"/>
</dbReference>
<dbReference type="Pfam" id="PF05694">
    <property type="entry name" value="SBP56"/>
    <property type="match status" value="1"/>
</dbReference>
<organism evidence="4 5">
    <name type="scientific">Salvator merianae</name>
    <name type="common">Argentine black and white tegu</name>
    <name type="synonym">Tupinambis merianae</name>
    <dbReference type="NCBI Taxonomy" id="96440"/>
    <lineage>
        <taxon>Eukaryota</taxon>
        <taxon>Metazoa</taxon>
        <taxon>Chordata</taxon>
        <taxon>Craniata</taxon>
        <taxon>Vertebrata</taxon>
        <taxon>Euteleostomi</taxon>
        <taxon>Lepidosauria</taxon>
        <taxon>Squamata</taxon>
        <taxon>Bifurcata</taxon>
        <taxon>Unidentata</taxon>
        <taxon>Episquamata</taxon>
        <taxon>Laterata</taxon>
        <taxon>Teiioidea</taxon>
        <taxon>Teiidae</taxon>
        <taxon>Salvator</taxon>
    </lineage>
</organism>
<reference evidence="4" key="1">
    <citation type="submission" date="2025-08" db="UniProtKB">
        <authorList>
            <consortium name="Ensembl"/>
        </authorList>
    </citation>
    <scope>IDENTIFICATION</scope>
</reference>
<comment type="catalytic activity">
    <reaction evidence="3">
        <text>methanethiol + O2 + H2O = hydrogen sulfide + formaldehyde + H2O2 + H(+)</text>
        <dbReference type="Rhea" id="RHEA:11812"/>
        <dbReference type="ChEBI" id="CHEBI:15377"/>
        <dbReference type="ChEBI" id="CHEBI:15378"/>
        <dbReference type="ChEBI" id="CHEBI:15379"/>
        <dbReference type="ChEBI" id="CHEBI:16007"/>
        <dbReference type="ChEBI" id="CHEBI:16240"/>
        <dbReference type="ChEBI" id="CHEBI:16842"/>
        <dbReference type="ChEBI" id="CHEBI:29919"/>
        <dbReference type="EC" id="1.8.3.4"/>
    </reaction>
</comment>
<keyword evidence="3" id="KW-0539">Nucleus</keyword>
<keyword evidence="3" id="KW-0653">Protein transport</keyword>
<dbReference type="GeneTree" id="ENSGT00390000014244"/>
<evidence type="ECO:0000256" key="3">
    <source>
        <dbReference type="RuleBase" id="RU369071"/>
    </source>
</evidence>
<dbReference type="InterPro" id="IPR008826">
    <property type="entry name" value="Se-bd"/>
</dbReference>
<name>A0A8D0E6R7_SALMN</name>
<dbReference type="GO" id="GO:0016020">
    <property type="term" value="C:membrane"/>
    <property type="evidence" value="ECO:0007669"/>
    <property type="project" value="UniProtKB-SubCell"/>
</dbReference>
<evidence type="ECO:0000313" key="5">
    <source>
        <dbReference type="Proteomes" id="UP000694421"/>
    </source>
</evidence>
<keyword evidence="3" id="KW-0007">Acetylation</keyword>
<dbReference type="GO" id="GO:0005634">
    <property type="term" value="C:nucleus"/>
    <property type="evidence" value="ECO:0007669"/>
    <property type="project" value="UniProtKB-SubCell"/>
</dbReference>
<protein>
    <recommendedName>
        <fullName evidence="3">Methanethiol oxidase</fullName>
        <shortName evidence="3">MTO</shortName>
        <ecNumber evidence="3">1.8.3.4</ecNumber>
    </recommendedName>
    <alternativeName>
        <fullName evidence="3">Selenium-binding protein 1</fullName>
    </alternativeName>
</protein>
<dbReference type="EC" id="1.8.3.4" evidence="3"/>
<evidence type="ECO:0000256" key="2">
    <source>
        <dbReference type="ARBA" id="ARBA00023266"/>
    </source>
</evidence>
<dbReference type="OMA" id="YHEDELH"/>
<keyword evidence="2 3" id="KW-0711">Selenium</keyword>
<reference evidence="4" key="2">
    <citation type="submission" date="2025-09" db="UniProtKB">
        <authorList>
            <consortium name="Ensembl"/>
        </authorList>
    </citation>
    <scope>IDENTIFICATION</scope>
</reference>
<dbReference type="PANTHER" id="PTHR23300:SF0">
    <property type="entry name" value="METHANETHIOL OXIDASE"/>
    <property type="match status" value="1"/>
</dbReference>
<keyword evidence="5" id="KW-1185">Reference proteome</keyword>
<dbReference type="Proteomes" id="UP000694421">
    <property type="component" value="Unplaced"/>
</dbReference>
<keyword evidence="3" id="KW-0472">Membrane</keyword>
<dbReference type="GO" id="GO:0008430">
    <property type="term" value="F:selenium binding"/>
    <property type="evidence" value="ECO:0007669"/>
    <property type="project" value="UniProtKB-UniRule"/>
</dbReference>
<comment type="similarity">
    <text evidence="1 3">Belongs to the selenium-binding protein family.</text>
</comment>
<keyword evidence="3" id="KW-0813">Transport</keyword>
<comment type="function">
    <text evidence="3">Catalyzes the oxidation of methanethiol, an organosulfur compound known to be produced in substantial amounts by gut bacteria. Selenium-binding protein which may be involved in the sensing of reactive xenobiotics in the cytoplasm. May be involved in intra-Golgi protein transport.</text>
</comment>
<dbReference type="AlphaFoldDB" id="A0A8D0E6R7"/>
<dbReference type="GO" id="GO:0018549">
    <property type="term" value="F:methanethiol oxidase activity"/>
    <property type="evidence" value="ECO:0007669"/>
    <property type="project" value="UniProtKB-UniRule"/>
</dbReference>
<comment type="pathway">
    <text evidence="3">Organosulfur degradation.</text>
</comment>
<keyword evidence="3" id="KW-0963">Cytoplasm</keyword>
<comment type="subcellular location">
    <subcellularLocation>
        <location evidence="3">Nucleus</location>
    </subcellularLocation>
    <subcellularLocation>
        <location evidence="3">Cytoplasm</location>
        <location evidence="3">Cytosol</location>
    </subcellularLocation>
    <subcellularLocation>
        <location evidence="3">Membrane</location>
        <topology evidence="3">Peripheral membrane protein</topology>
    </subcellularLocation>
    <text evidence="3">May associate with Golgi membrane. May associate with the membrane of autophagosomes.</text>
</comment>
<evidence type="ECO:0000256" key="1">
    <source>
        <dbReference type="ARBA" id="ARBA00005606"/>
    </source>
</evidence>